<proteinExistence type="predicted"/>
<sequence length="43" mass="4917">MLSAHFLCQFWLLDCKQRGTLGKSNDLLVLVRMIAMDCILCIC</sequence>
<protein>
    <submittedName>
        <fullName evidence="1">Uncharacterized protein</fullName>
    </submittedName>
</protein>
<dbReference type="AlphaFoldDB" id="A0A0E9WTY9"/>
<accession>A0A0E9WTY9</accession>
<name>A0A0E9WTY9_ANGAN</name>
<evidence type="ECO:0000313" key="1">
    <source>
        <dbReference type="EMBL" id="JAH92948.1"/>
    </source>
</evidence>
<organism evidence="1">
    <name type="scientific">Anguilla anguilla</name>
    <name type="common">European freshwater eel</name>
    <name type="synonym">Muraena anguilla</name>
    <dbReference type="NCBI Taxonomy" id="7936"/>
    <lineage>
        <taxon>Eukaryota</taxon>
        <taxon>Metazoa</taxon>
        <taxon>Chordata</taxon>
        <taxon>Craniata</taxon>
        <taxon>Vertebrata</taxon>
        <taxon>Euteleostomi</taxon>
        <taxon>Actinopterygii</taxon>
        <taxon>Neopterygii</taxon>
        <taxon>Teleostei</taxon>
        <taxon>Anguilliformes</taxon>
        <taxon>Anguillidae</taxon>
        <taxon>Anguilla</taxon>
    </lineage>
</organism>
<reference evidence="1" key="2">
    <citation type="journal article" date="2015" name="Fish Shellfish Immunol.">
        <title>Early steps in the European eel (Anguilla anguilla)-Vibrio vulnificus interaction in the gills: Role of the RtxA13 toxin.</title>
        <authorList>
            <person name="Callol A."/>
            <person name="Pajuelo D."/>
            <person name="Ebbesson L."/>
            <person name="Teles M."/>
            <person name="MacKenzie S."/>
            <person name="Amaro C."/>
        </authorList>
    </citation>
    <scope>NUCLEOTIDE SEQUENCE</scope>
</reference>
<reference evidence="1" key="1">
    <citation type="submission" date="2014-11" db="EMBL/GenBank/DDBJ databases">
        <authorList>
            <person name="Amaro Gonzalez C."/>
        </authorList>
    </citation>
    <scope>NUCLEOTIDE SEQUENCE</scope>
</reference>
<dbReference type="EMBL" id="GBXM01015629">
    <property type="protein sequence ID" value="JAH92948.1"/>
    <property type="molecule type" value="Transcribed_RNA"/>
</dbReference>